<evidence type="ECO:0000256" key="16">
    <source>
        <dbReference type="ARBA" id="ARBA00071191"/>
    </source>
</evidence>
<evidence type="ECO:0000313" key="19">
    <source>
        <dbReference type="EMBL" id="KAF1978470.1"/>
    </source>
</evidence>
<dbReference type="Pfam" id="PF02668">
    <property type="entry name" value="TauD"/>
    <property type="match status" value="1"/>
</dbReference>
<dbReference type="InterPro" id="IPR012776">
    <property type="entry name" value="Trimethyllysine_dOase"/>
</dbReference>
<feature type="domain" description="Gamma-butyrobetaine hydroxylase-like N-terminal" evidence="18">
    <location>
        <begin position="151"/>
        <end position="216"/>
    </location>
</feature>
<keyword evidence="8 19" id="KW-0223">Dioxygenase</keyword>
<proteinExistence type="inferred from homology"/>
<dbReference type="GO" id="GO:0045329">
    <property type="term" value="P:carnitine biosynthetic process"/>
    <property type="evidence" value="ECO:0007669"/>
    <property type="project" value="UniProtKB-UniPathway"/>
</dbReference>
<name>A0A6A5VPH5_9PLEO</name>
<evidence type="ECO:0000259" key="18">
    <source>
        <dbReference type="Pfam" id="PF06155"/>
    </source>
</evidence>
<dbReference type="FunFam" id="3.30.2020.30:FF:000002">
    <property type="entry name" value="Putative gamma-butyrobetaine dioxygenase"/>
    <property type="match status" value="1"/>
</dbReference>
<dbReference type="EC" id="1.14.11.8" evidence="5"/>
<dbReference type="InterPro" id="IPR050411">
    <property type="entry name" value="AlphaKG_dependent_hydroxylases"/>
</dbReference>
<dbReference type="InterPro" id="IPR038492">
    <property type="entry name" value="GBBH-like_N_sf"/>
</dbReference>
<dbReference type="CDD" id="cd00250">
    <property type="entry name" value="CAS_like"/>
    <property type="match status" value="1"/>
</dbReference>
<dbReference type="InterPro" id="IPR010376">
    <property type="entry name" value="GBBH-like_N"/>
</dbReference>
<dbReference type="GO" id="GO:0005506">
    <property type="term" value="F:iron ion binding"/>
    <property type="evidence" value="ECO:0007669"/>
    <property type="project" value="InterPro"/>
</dbReference>
<evidence type="ECO:0000256" key="13">
    <source>
        <dbReference type="ARBA" id="ARBA00032283"/>
    </source>
</evidence>
<keyword evidence="9" id="KW-0560">Oxidoreductase</keyword>
<comment type="pathway">
    <text evidence="3">Amine and polyamine biosynthesis; carnitine biosynthesis.</text>
</comment>
<feature type="domain" description="TauD/TfdA-like" evidence="17">
    <location>
        <begin position="270"/>
        <end position="491"/>
    </location>
</feature>
<dbReference type="Pfam" id="PF06155">
    <property type="entry name" value="GBBH-like_N"/>
    <property type="match status" value="1"/>
</dbReference>
<comment type="similarity">
    <text evidence="4">Belongs to the gamma-BBH/TMLD family.</text>
</comment>
<dbReference type="EMBL" id="ML976660">
    <property type="protein sequence ID" value="KAF1978470.1"/>
    <property type="molecule type" value="Genomic_DNA"/>
</dbReference>
<dbReference type="AlphaFoldDB" id="A0A6A5VPH5"/>
<accession>A0A6A5VPH5</accession>
<comment type="catalytic activity">
    <reaction evidence="15">
        <text>N(6),N(6),N(6)-trimethyl-L-lysine + 2-oxoglutarate + O2 = (3S)-3-hydroxy-N(6),N(6),N(6)-trimethyl-L-lysine + succinate + CO2</text>
        <dbReference type="Rhea" id="RHEA:14181"/>
        <dbReference type="ChEBI" id="CHEBI:15379"/>
        <dbReference type="ChEBI" id="CHEBI:16526"/>
        <dbReference type="ChEBI" id="CHEBI:16810"/>
        <dbReference type="ChEBI" id="CHEBI:30031"/>
        <dbReference type="ChEBI" id="CHEBI:58100"/>
        <dbReference type="ChEBI" id="CHEBI:141499"/>
        <dbReference type="EC" id="1.14.11.8"/>
    </reaction>
</comment>
<evidence type="ECO:0000256" key="12">
    <source>
        <dbReference type="ARBA" id="ARBA00031778"/>
    </source>
</evidence>
<comment type="function">
    <text evidence="14">Converts trimethyllysine (TML) into hydroxytrimethyllysine (HTML).</text>
</comment>
<gene>
    <name evidence="19" type="ORF">BU23DRAFT_225227</name>
</gene>
<comment type="cofactor">
    <cofactor evidence="1">
        <name>Fe(2+)</name>
        <dbReference type="ChEBI" id="CHEBI:29033"/>
    </cofactor>
</comment>
<dbReference type="PANTHER" id="PTHR10696:SF51">
    <property type="entry name" value="TRIMETHYLLYSINE DIOXYGENASE, MITOCHONDRIAL"/>
    <property type="match status" value="1"/>
</dbReference>
<keyword evidence="6" id="KW-0479">Metal-binding</keyword>
<dbReference type="FunFam" id="3.60.130.10:FF:000001">
    <property type="entry name" value="Trimethyllysine dioxygenase, mitochondrial"/>
    <property type="match status" value="1"/>
</dbReference>
<keyword evidence="10" id="KW-0408">Iron</keyword>
<evidence type="ECO:0000256" key="10">
    <source>
        <dbReference type="ARBA" id="ARBA00023004"/>
    </source>
</evidence>
<organism evidence="19 20">
    <name type="scientific">Bimuria novae-zelandiae CBS 107.79</name>
    <dbReference type="NCBI Taxonomy" id="1447943"/>
    <lineage>
        <taxon>Eukaryota</taxon>
        <taxon>Fungi</taxon>
        <taxon>Dikarya</taxon>
        <taxon>Ascomycota</taxon>
        <taxon>Pezizomycotina</taxon>
        <taxon>Dothideomycetes</taxon>
        <taxon>Pleosporomycetidae</taxon>
        <taxon>Pleosporales</taxon>
        <taxon>Massarineae</taxon>
        <taxon>Didymosphaeriaceae</taxon>
        <taxon>Bimuria</taxon>
    </lineage>
</organism>
<dbReference type="Gene3D" id="3.60.130.10">
    <property type="entry name" value="Clavaminate synthase-like"/>
    <property type="match status" value="1"/>
</dbReference>
<dbReference type="Gene3D" id="3.30.2020.30">
    <property type="match status" value="1"/>
</dbReference>
<evidence type="ECO:0000256" key="7">
    <source>
        <dbReference type="ARBA" id="ARBA00022873"/>
    </source>
</evidence>
<evidence type="ECO:0000256" key="9">
    <source>
        <dbReference type="ARBA" id="ARBA00023002"/>
    </source>
</evidence>
<evidence type="ECO:0000256" key="4">
    <source>
        <dbReference type="ARBA" id="ARBA00008654"/>
    </source>
</evidence>
<dbReference type="OrthoDB" id="408743at2759"/>
<dbReference type="InterPro" id="IPR042098">
    <property type="entry name" value="TauD-like_sf"/>
</dbReference>
<dbReference type="UniPathway" id="UPA00118"/>
<evidence type="ECO:0000256" key="2">
    <source>
        <dbReference type="ARBA" id="ARBA00001961"/>
    </source>
</evidence>
<protein>
    <recommendedName>
        <fullName evidence="16">Trimethyllysine dioxygenase</fullName>
        <ecNumber evidence="5">1.14.11.8</ecNumber>
    </recommendedName>
    <alternativeName>
        <fullName evidence="12">Epsilon-trimethyllysine 2-oxoglutarate dioxygenase</fullName>
    </alternativeName>
    <alternativeName>
        <fullName evidence="11">TML hydroxylase</fullName>
    </alternativeName>
    <alternativeName>
        <fullName evidence="13">TML-alpha-ketoglutarate dioxygenase</fullName>
    </alternativeName>
</protein>
<evidence type="ECO:0000256" key="3">
    <source>
        <dbReference type="ARBA" id="ARBA00005022"/>
    </source>
</evidence>
<dbReference type="NCBIfam" id="TIGR02410">
    <property type="entry name" value="carnitine_TMLD"/>
    <property type="match status" value="1"/>
</dbReference>
<evidence type="ECO:0000256" key="5">
    <source>
        <dbReference type="ARBA" id="ARBA00012267"/>
    </source>
</evidence>
<comment type="cofactor">
    <cofactor evidence="2">
        <name>L-ascorbate</name>
        <dbReference type="ChEBI" id="CHEBI:38290"/>
    </cofactor>
</comment>
<sequence length="519" mass="58566">MSSFAALRRAHADARFKCIFLRPTLASQRLGCPVSPFSCRLNSSTSESHVSDAPTEETPIVASEKTVPSGDDTLFHKALTPSGRRDLADRIIQDGKELHKLNVELKNLQRFARSTELLVKGSPWKVAKHWFATPFKEDVTLDNGVIRVGSQTVPNIWLRDNCQCNSCMHQETRQRLLDTFSIPEDISIKTAAEFRTAIEVTWSDGHQSTYDKDLLREAGANSEKKAVIRQGQVDIHLWNASIAESKPQLNWEPESRPHEKRVDKFIQGVLQRIRRFGFCYVNRMKATPEATEKLLRRIAFIRETHYGGFYDFTADLASKDTAYTNIALGAHTDNTYFSDPAGLQAFHLLSHTDGKGGASLLVDGFKAAEELLHSDKEAYHILATVHVHGHASGNDGISIQPYKGFPVLEHDAETGALLRVRWNPSDRAAVELPLEEVGKWYAAARKFDAILKRKENEYWEQLQPGTLLIFDNWRVLHGRSAFTGKRRICGGYINRDDWISKYKMLHFGKEDVLKNLAAG</sequence>
<evidence type="ECO:0000256" key="15">
    <source>
        <dbReference type="ARBA" id="ARBA00049334"/>
    </source>
</evidence>
<reference evidence="19" key="1">
    <citation type="journal article" date="2020" name="Stud. Mycol.">
        <title>101 Dothideomycetes genomes: a test case for predicting lifestyles and emergence of pathogens.</title>
        <authorList>
            <person name="Haridas S."/>
            <person name="Albert R."/>
            <person name="Binder M."/>
            <person name="Bloem J."/>
            <person name="Labutti K."/>
            <person name="Salamov A."/>
            <person name="Andreopoulos B."/>
            <person name="Baker S."/>
            <person name="Barry K."/>
            <person name="Bills G."/>
            <person name="Bluhm B."/>
            <person name="Cannon C."/>
            <person name="Castanera R."/>
            <person name="Culley D."/>
            <person name="Daum C."/>
            <person name="Ezra D."/>
            <person name="Gonzalez J."/>
            <person name="Henrissat B."/>
            <person name="Kuo A."/>
            <person name="Liang C."/>
            <person name="Lipzen A."/>
            <person name="Lutzoni F."/>
            <person name="Magnuson J."/>
            <person name="Mondo S."/>
            <person name="Nolan M."/>
            <person name="Ohm R."/>
            <person name="Pangilinan J."/>
            <person name="Park H.-J."/>
            <person name="Ramirez L."/>
            <person name="Alfaro M."/>
            <person name="Sun H."/>
            <person name="Tritt A."/>
            <person name="Yoshinaga Y."/>
            <person name="Zwiers L.-H."/>
            <person name="Turgeon B."/>
            <person name="Goodwin S."/>
            <person name="Spatafora J."/>
            <person name="Crous P."/>
            <person name="Grigoriev I."/>
        </authorList>
    </citation>
    <scope>NUCLEOTIDE SEQUENCE</scope>
    <source>
        <strain evidence="19">CBS 107.79</strain>
    </source>
</reference>
<dbReference type="GO" id="GO:0005739">
    <property type="term" value="C:mitochondrion"/>
    <property type="evidence" value="ECO:0007669"/>
    <property type="project" value="TreeGrafter"/>
</dbReference>
<dbReference type="SUPFAM" id="SSF51197">
    <property type="entry name" value="Clavaminate synthase-like"/>
    <property type="match status" value="1"/>
</dbReference>
<dbReference type="PANTHER" id="PTHR10696">
    <property type="entry name" value="GAMMA-BUTYROBETAINE HYDROXYLASE-RELATED"/>
    <property type="match status" value="1"/>
</dbReference>
<evidence type="ECO:0000256" key="11">
    <source>
        <dbReference type="ARBA" id="ARBA00030363"/>
    </source>
</evidence>
<keyword evidence="20" id="KW-1185">Reference proteome</keyword>
<evidence type="ECO:0000256" key="14">
    <source>
        <dbReference type="ARBA" id="ARBA00046008"/>
    </source>
</evidence>
<evidence type="ECO:0000256" key="6">
    <source>
        <dbReference type="ARBA" id="ARBA00022723"/>
    </source>
</evidence>
<dbReference type="InterPro" id="IPR003819">
    <property type="entry name" value="TauD/TfdA-like"/>
</dbReference>
<keyword evidence="7" id="KW-0124">Carnitine biosynthesis</keyword>
<dbReference type="GO" id="GO:0050353">
    <property type="term" value="F:trimethyllysine dioxygenase activity"/>
    <property type="evidence" value="ECO:0007669"/>
    <property type="project" value="UniProtKB-EC"/>
</dbReference>
<evidence type="ECO:0000256" key="1">
    <source>
        <dbReference type="ARBA" id="ARBA00001954"/>
    </source>
</evidence>
<evidence type="ECO:0000259" key="17">
    <source>
        <dbReference type="Pfam" id="PF02668"/>
    </source>
</evidence>
<evidence type="ECO:0000313" key="20">
    <source>
        <dbReference type="Proteomes" id="UP000800036"/>
    </source>
</evidence>
<evidence type="ECO:0000256" key="8">
    <source>
        <dbReference type="ARBA" id="ARBA00022964"/>
    </source>
</evidence>
<dbReference type="Proteomes" id="UP000800036">
    <property type="component" value="Unassembled WGS sequence"/>
</dbReference>